<reference evidence="2 3" key="1">
    <citation type="submission" date="2012-02" db="EMBL/GenBank/DDBJ databases">
        <title>The Genome Sequence of Bacteroides fragilis CL07T12C05.</title>
        <authorList>
            <consortium name="The Broad Institute Genome Sequencing Platform"/>
            <person name="Earl A."/>
            <person name="Ward D."/>
            <person name="Feldgarden M."/>
            <person name="Gevers D."/>
            <person name="Zitomersky N.L."/>
            <person name="Coyne M.J."/>
            <person name="Comstock L.E."/>
            <person name="Young S.K."/>
            <person name="Zeng Q."/>
            <person name="Gargeya S."/>
            <person name="Fitzgerald M."/>
            <person name="Haas B."/>
            <person name="Abouelleil A."/>
            <person name="Alvarado L."/>
            <person name="Arachchi H.M."/>
            <person name="Berlin A."/>
            <person name="Chapman S.B."/>
            <person name="Gearin G."/>
            <person name="Goldberg J."/>
            <person name="Griggs A."/>
            <person name="Gujja S."/>
            <person name="Hansen M."/>
            <person name="Heiman D."/>
            <person name="Howarth C."/>
            <person name="Larimer J."/>
            <person name="Lui A."/>
            <person name="MacDonald P.J.P."/>
            <person name="McCowen C."/>
            <person name="Montmayeur A."/>
            <person name="Murphy C."/>
            <person name="Neiman D."/>
            <person name="Pearson M."/>
            <person name="Priest M."/>
            <person name="Roberts A."/>
            <person name="Saif S."/>
            <person name="Shea T."/>
            <person name="Sisk P."/>
            <person name="Stolte C."/>
            <person name="Sykes S."/>
            <person name="Wortman J."/>
            <person name="Nusbaum C."/>
            <person name="Birren B."/>
        </authorList>
    </citation>
    <scope>NUCLEOTIDE SEQUENCE [LARGE SCALE GENOMIC DNA]</scope>
    <source>
        <strain evidence="2 3">CL07T12C05</strain>
    </source>
</reference>
<sequence>MRKIVFILFFLSVASLLSAQTVLDTLCAGPYSEEYNQYWNRHRTRSRIFEGRCVPELHSGGGGGDVLISPKWLYVFDSTITTPPNIKFFKKGEVGNDDSLDGWYIITENFRGERREVGLYPLESDAMDAVRAFAYTTREIFACFKECVPCCTWHYIYRKYGNLKGKELVARGRGWEQDRDLIDSLFKSVNFDNGLLHGDYTVYKGADTIYHTTFHHGTGRYKDFYVDGTLMMEGDVVNGYRDGVWVYYFYKEDKKLYREVLLEHFDRNDLFTLKNPLYVKRHRFITDSLVRKALRWEYETPKWKKRQKENPIVIPYIRPPYSR</sequence>
<dbReference type="HOGENOM" id="CLU_859583_0_0_10"/>
<comment type="caution">
    <text evidence="2">The sequence shown here is derived from an EMBL/GenBank/DDBJ whole genome shotgun (WGS) entry which is preliminary data.</text>
</comment>
<proteinExistence type="predicted"/>
<feature type="signal peptide" evidence="1">
    <location>
        <begin position="1"/>
        <end position="19"/>
    </location>
</feature>
<evidence type="ECO:0000313" key="3">
    <source>
        <dbReference type="Proteomes" id="UP000003879"/>
    </source>
</evidence>
<dbReference type="AlphaFoldDB" id="A0A0E2AP21"/>
<dbReference type="SUPFAM" id="SSF82185">
    <property type="entry name" value="Histone H3 K4-specific methyltransferase SET7/9 N-terminal domain"/>
    <property type="match status" value="1"/>
</dbReference>
<evidence type="ECO:0000256" key="1">
    <source>
        <dbReference type="SAM" id="SignalP"/>
    </source>
</evidence>
<gene>
    <name evidence="2" type="ORF">HMPREF1056_01931</name>
</gene>
<protein>
    <recommendedName>
        <fullName evidence="4">DKNYY family protein</fullName>
    </recommendedName>
</protein>
<keyword evidence="1" id="KW-0732">Signal</keyword>
<dbReference type="EMBL" id="AGXN01000012">
    <property type="protein sequence ID" value="EIY96043.1"/>
    <property type="molecule type" value="Genomic_DNA"/>
</dbReference>
<feature type="chain" id="PRO_5002391937" description="DKNYY family protein" evidence="1">
    <location>
        <begin position="20"/>
        <end position="323"/>
    </location>
</feature>
<dbReference type="PATRIC" id="fig|997883.3.peg.2024"/>
<dbReference type="RefSeq" id="WP_005794684.1">
    <property type="nucleotide sequence ID" value="NZ_JH724215.1"/>
</dbReference>
<evidence type="ECO:0008006" key="4">
    <source>
        <dbReference type="Google" id="ProtNLM"/>
    </source>
</evidence>
<organism evidence="2 3">
    <name type="scientific">Bacteroides fragilis CL07T12C05</name>
    <dbReference type="NCBI Taxonomy" id="997883"/>
    <lineage>
        <taxon>Bacteria</taxon>
        <taxon>Pseudomonadati</taxon>
        <taxon>Bacteroidota</taxon>
        <taxon>Bacteroidia</taxon>
        <taxon>Bacteroidales</taxon>
        <taxon>Bacteroidaceae</taxon>
        <taxon>Bacteroides</taxon>
    </lineage>
</organism>
<name>A0A0E2AP21_BACFG</name>
<dbReference type="Proteomes" id="UP000003879">
    <property type="component" value="Unassembled WGS sequence"/>
</dbReference>
<accession>A0A0E2AP21</accession>
<dbReference type="Gene3D" id="2.20.110.10">
    <property type="entry name" value="Histone H3 K4-specific methyltransferase SET7/9 N-terminal domain"/>
    <property type="match status" value="1"/>
</dbReference>
<evidence type="ECO:0000313" key="2">
    <source>
        <dbReference type="EMBL" id="EIY96043.1"/>
    </source>
</evidence>